<accession>A0A382K974</accession>
<evidence type="ECO:0000313" key="1">
    <source>
        <dbReference type="EMBL" id="SVC19972.1"/>
    </source>
</evidence>
<name>A0A382K974_9ZZZZ</name>
<protein>
    <submittedName>
        <fullName evidence="1">Uncharacterized protein</fullName>
    </submittedName>
</protein>
<proteinExistence type="predicted"/>
<sequence length="36" mass="3973">MLQLPKRTRAKSGLPDVKGWGKVGSSLLKDLKIYST</sequence>
<organism evidence="1">
    <name type="scientific">marine metagenome</name>
    <dbReference type="NCBI Taxonomy" id="408172"/>
    <lineage>
        <taxon>unclassified sequences</taxon>
        <taxon>metagenomes</taxon>
        <taxon>ecological metagenomes</taxon>
    </lineage>
</organism>
<dbReference type="AlphaFoldDB" id="A0A382K974"/>
<gene>
    <name evidence="1" type="ORF">METZ01_LOCUS272826</name>
</gene>
<reference evidence="1" key="1">
    <citation type="submission" date="2018-05" db="EMBL/GenBank/DDBJ databases">
        <authorList>
            <person name="Lanie J.A."/>
            <person name="Ng W.-L."/>
            <person name="Kazmierczak K.M."/>
            <person name="Andrzejewski T.M."/>
            <person name="Davidsen T.M."/>
            <person name="Wayne K.J."/>
            <person name="Tettelin H."/>
            <person name="Glass J.I."/>
            <person name="Rusch D."/>
            <person name="Podicherti R."/>
            <person name="Tsui H.-C.T."/>
            <person name="Winkler M.E."/>
        </authorList>
    </citation>
    <scope>NUCLEOTIDE SEQUENCE</scope>
</reference>
<feature type="non-terminal residue" evidence="1">
    <location>
        <position position="36"/>
    </location>
</feature>
<dbReference type="EMBL" id="UINC01078669">
    <property type="protein sequence ID" value="SVC19972.1"/>
    <property type="molecule type" value="Genomic_DNA"/>
</dbReference>